<evidence type="ECO:0008006" key="3">
    <source>
        <dbReference type="Google" id="ProtNLM"/>
    </source>
</evidence>
<reference evidence="2" key="1">
    <citation type="journal article" date="2020" name="mSystems">
        <title>Genome- and Community-Level Interaction Insights into Carbon Utilization and Element Cycling Functions of Hydrothermarchaeota in Hydrothermal Sediment.</title>
        <authorList>
            <person name="Zhou Z."/>
            <person name="Liu Y."/>
            <person name="Xu W."/>
            <person name="Pan J."/>
            <person name="Luo Z.H."/>
            <person name="Li M."/>
        </authorList>
    </citation>
    <scope>NUCLEOTIDE SEQUENCE [LARGE SCALE GENOMIC DNA]</scope>
    <source>
        <strain evidence="2">SpSt-479</strain>
    </source>
</reference>
<proteinExistence type="predicted"/>
<sequence length="172" mass="20292">MKRKFITVILFLIIFLSCSNDINSQRNVYNTIDSSYQFRLQFIGADRDINQMRNEFACAYPIYVNVPLDPSFRFSYPNPCSPSMLNETFIFNVPEITEVQIIFTDSNDSIYFNPNYEKLEIGYYYFQLNPRYLSKSEISKDALSEFKGYKIIFLIKDKSYAFPLSRISTKKL</sequence>
<feature type="chain" id="PRO_5030723102" description="Lipoprotein" evidence="1">
    <location>
        <begin position="20"/>
        <end position="172"/>
    </location>
</feature>
<evidence type="ECO:0000256" key="1">
    <source>
        <dbReference type="SAM" id="SignalP"/>
    </source>
</evidence>
<dbReference type="EMBL" id="DSUJ01000011">
    <property type="protein sequence ID" value="HFI92594.1"/>
    <property type="molecule type" value="Genomic_DNA"/>
</dbReference>
<organism evidence="2">
    <name type="scientific">Ignavibacterium album</name>
    <dbReference type="NCBI Taxonomy" id="591197"/>
    <lineage>
        <taxon>Bacteria</taxon>
        <taxon>Pseudomonadati</taxon>
        <taxon>Ignavibacteriota</taxon>
        <taxon>Ignavibacteria</taxon>
        <taxon>Ignavibacteriales</taxon>
        <taxon>Ignavibacteriaceae</taxon>
        <taxon>Ignavibacterium</taxon>
    </lineage>
</organism>
<gene>
    <name evidence="2" type="ORF">ENS31_13835</name>
</gene>
<dbReference type="PROSITE" id="PS51257">
    <property type="entry name" value="PROKAR_LIPOPROTEIN"/>
    <property type="match status" value="1"/>
</dbReference>
<accession>A0A7V2ZM86</accession>
<dbReference type="AlphaFoldDB" id="A0A7V2ZM86"/>
<name>A0A7V2ZM86_9BACT</name>
<comment type="caution">
    <text evidence="2">The sequence shown here is derived from an EMBL/GenBank/DDBJ whole genome shotgun (WGS) entry which is preliminary data.</text>
</comment>
<keyword evidence="1" id="KW-0732">Signal</keyword>
<feature type="signal peptide" evidence="1">
    <location>
        <begin position="1"/>
        <end position="19"/>
    </location>
</feature>
<protein>
    <recommendedName>
        <fullName evidence="3">Lipoprotein</fullName>
    </recommendedName>
</protein>
<evidence type="ECO:0000313" key="2">
    <source>
        <dbReference type="EMBL" id="HFI92594.1"/>
    </source>
</evidence>